<dbReference type="InterPro" id="IPR050177">
    <property type="entry name" value="Lipid_A_modif_metabolic_enz"/>
</dbReference>
<accession>A0A9D1UXQ5</accession>
<keyword evidence="1" id="KW-0472">Membrane</keyword>
<evidence type="ECO:0000313" key="3">
    <source>
        <dbReference type="EMBL" id="HIX02392.1"/>
    </source>
</evidence>
<dbReference type="Proteomes" id="UP000823963">
    <property type="component" value="Unassembled WGS sequence"/>
</dbReference>
<feature type="transmembrane region" description="Helical" evidence="1">
    <location>
        <begin position="29"/>
        <end position="49"/>
    </location>
</feature>
<keyword evidence="1" id="KW-1133">Transmembrane helix</keyword>
<gene>
    <name evidence="3" type="ORF">H9861_06515</name>
</gene>
<evidence type="ECO:0000259" key="2">
    <source>
        <dbReference type="Pfam" id="PF01370"/>
    </source>
</evidence>
<dbReference type="AlphaFoldDB" id="A0A9D1UXQ5"/>
<feature type="domain" description="NAD-dependent epimerase/dehydratase" evidence="2">
    <location>
        <begin position="30"/>
        <end position="273"/>
    </location>
</feature>
<comment type="caution">
    <text evidence="3">The sequence shown here is derived from an EMBL/GenBank/DDBJ whole genome shotgun (WGS) entry which is preliminary data.</text>
</comment>
<reference evidence="3" key="2">
    <citation type="submission" date="2021-04" db="EMBL/GenBank/DDBJ databases">
        <authorList>
            <person name="Gilroy R."/>
        </authorList>
    </citation>
    <scope>NUCLEOTIDE SEQUENCE</scope>
    <source>
        <strain evidence="3">6627</strain>
    </source>
</reference>
<evidence type="ECO:0000256" key="1">
    <source>
        <dbReference type="SAM" id="Phobius"/>
    </source>
</evidence>
<dbReference type="InterPro" id="IPR036291">
    <property type="entry name" value="NAD(P)-bd_dom_sf"/>
</dbReference>
<dbReference type="EMBL" id="DXFP01000061">
    <property type="protein sequence ID" value="HIX02392.1"/>
    <property type="molecule type" value="Genomic_DNA"/>
</dbReference>
<dbReference type="Pfam" id="PF01370">
    <property type="entry name" value="Epimerase"/>
    <property type="match status" value="1"/>
</dbReference>
<sequence>MKINKILQHDFDEIIASNKILDKFKDSTFLITGATGLIGSLMIKFLMYLNDKMNFNIRVIGLIRNQDKANQIFKDYLSENNLKFLKHNLGSGEIKCDGRVDYIIHGASITQSKMMIEKPVEVIKISVDGTKEVLDLAVDKKVKSMVYISSMEAYGQPDVSGKVTENDLGYLDLTNPRSGYPESKRLCEVLCSSYVSEFGLSVSSARLAQTFGAGVLPTENRVFAQFARSVINGEDIVLHTQGNSEGNYIYTADLISALLTMLIYAEPGQAYNVTNEENHMTIKEMAELVVNNFGNGKSKVIIDIPKENMGYAPDVKMWLSNQKIRKLMGKVWKPSVNLVEMYRRLIDYLINKNVEDYEI</sequence>
<dbReference type="PANTHER" id="PTHR43245">
    <property type="entry name" value="BIFUNCTIONAL POLYMYXIN RESISTANCE PROTEIN ARNA"/>
    <property type="match status" value="1"/>
</dbReference>
<organism evidence="3 4">
    <name type="scientific">Candidatus Ligilactobacillus excrementigallinarum</name>
    <dbReference type="NCBI Taxonomy" id="2838641"/>
    <lineage>
        <taxon>Bacteria</taxon>
        <taxon>Bacillati</taxon>
        <taxon>Bacillota</taxon>
        <taxon>Bacilli</taxon>
        <taxon>Lactobacillales</taxon>
        <taxon>Lactobacillaceae</taxon>
        <taxon>Ligilactobacillus</taxon>
    </lineage>
</organism>
<protein>
    <submittedName>
        <fullName evidence="3">NAD(P)-dependent oxidoreductase</fullName>
    </submittedName>
</protein>
<reference evidence="3" key="1">
    <citation type="journal article" date="2021" name="PeerJ">
        <title>Extensive microbial diversity within the chicken gut microbiome revealed by metagenomics and culture.</title>
        <authorList>
            <person name="Gilroy R."/>
            <person name="Ravi A."/>
            <person name="Getino M."/>
            <person name="Pursley I."/>
            <person name="Horton D.L."/>
            <person name="Alikhan N.F."/>
            <person name="Baker D."/>
            <person name="Gharbi K."/>
            <person name="Hall N."/>
            <person name="Watson M."/>
            <person name="Adriaenssens E.M."/>
            <person name="Foster-Nyarko E."/>
            <person name="Jarju S."/>
            <person name="Secka A."/>
            <person name="Antonio M."/>
            <person name="Oren A."/>
            <person name="Chaudhuri R.R."/>
            <person name="La Ragione R."/>
            <person name="Hildebrand F."/>
            <person name="Pallen M.J."/>
        </authorList>
    </citation>
    <scope>NUCLEOTIDE SEQUENCE</scope>
    <source>
        <strain evidence="3">6627</strain>
    </source>
</reference>
<evidence type="ECO:0000313" key="4">
    <source>
        <dbReference type="Proteomes" id="UP000823963"/>
    </source>
</evidence>
<keyword evidence="1" id="KW-0812">Transmembrane</keyword>
<dbReference type="InterPro" id="IPR001509">
    <property type="entry name" value="Epimerase_deHydtase"/>
</dbReference>
<dbReference type="SUPFAM" id="SSF51735">
    <property type="entry name" value="NAD(P)-binding Rossmann-fold domains"/>
    <property type="match status" value="1"/>
</dbReference>
<proteinExistence type="predicted"/>
<dbReference type="Gene3D" id="3.40.50.720">
    <property type="entry name" value="NAD(P)-binding Rossmann-like Domain"/>
    <property type="match status" value="1"/>
</dbReference>
<name>A0A9D1UXQ5_9LACO</name>